<dbReference type="AlphaFoldDB" id="A0A164PM52"/>
<dbReference type="InterPro" id="IPR036689">
    <property type="entry name" value="ESAT-6-like_sf"/>
</dbReference>
<evidence type="ECO:0000313" key="3">
    <source>
        <dbReference type="Proteomes" id="UP000076512"/>
    </source>
</evidence>
<dbReference type="InterPro" id="IPR010310">
    <property type="entry name" value="T7SS_ESAT-6-like"/>
</dbReference>
<reference evidence="2 3" key="1">
    <citation type="submission" date="2016-04" db="EMBL/GenBank/DDBJ databases">
        <authorList>
            <person name="Evans L.H."/>
            <person name="Alamgir A."/>
            <person name="Owens N."/>
            <person name="Weber N.D."/>
            <person name="Virtaneva K."/>
            <person name="Barbian K."/>
            <person name="Babar A."/>
            <person name="Rosenke K."/>
        </authorList>
    </citation>
    <scope>NUCLEOTIDE SEQUENCE [LARGE SCALE GENOMIC DNA]</scope>
    <source>
        <strain evidence="2 3">IFM 0406</strain>
    </source>
</reference>
<keyword evidence="3" id="KW-1185">Reference proteome</keyword>
<dbReference type="OrthoDB" id="4380842at2"/>
<sequence length="98" mass="10844">MDTGNYRVDLDGMQTLIDKAAGLEKRIDDRLRDIQKRIKDLHVDWTGQAAAAHTEAAAEWVAGAAKMNTALGDLRKALDRARVAYQAAGRTNHGMWPQ</sequence>
<comment type="similarity">
    <text evidence="1">Belongs to the WXG100 family.</text>
</comment>
<gene>
    <name evidence="2" type="ORF">AWN90_20685</name>
</gene>
<dbReference type="NCBIfam" id="TIGR03930">
    <property type="entry name" value="WXG100_ESAT6"/>
    <property type="match status" value="1"/>
</dbReference>
<dbReference type="Proteomes" id="UP000076512">
    <property type="component" value="Unassembled WGS sequence"/>
</dbReference>
<evidence type="ECO:0000256" key="1">
    <source>
        <dbReference type="RuleBase" id="RU362001"/>
    </source>
</evidence>
<organism evidence="2 3">
    <name type="scientific">Nocardia terpenica</name>
    <dbReference type="NCBI Taxonomy" id="455432"/>
    <lineage>
        <taxon>Bacteria</taxon>
        <taxon>Bacillati</taxon>
        <taxon>Actinomycetota</taxon>
        <taxon>Actinomycetes</taxon>
        <taxon>Mycobacteriales</taxon>
        <taxon>Nocardiaceae</taxon>
        <taxon>Nocardia</taxon>
    </lineage>
</organism>
<dbReference type="SUPFAM" id="SSF140453">
    <property type="entry name" value="EsxAB dimer-like"/>
    <property type="match status" value="1"/>
</dbReference>
<dbReference type="Gene3D" id="1.10.287.1060">
    <property type="entry name" value="ESAT-6-like"/>
    <property type="match status" value="1"/>
</dbReference>
<name>A0A164PM52_9NOCA</name>
<dbReference type="EMBL" id="LWGR01000003">
    <property type="protein sequence ID" value="KZM75757.1"/>
    <property type="molecule type" value="Genomic_DNA"/>
</dbReference>
<accession>A0A164PM52</accession>
<dbReference type="STRING" id="455432.AWN90_20685"/>
<comment type="caution">
    <text evidence="2">The sequence shown here is derived from an EMBL/GenBank/DDBJ whole genome shotgun (WGS) entry which is preliminary data.</text>
</comment>
<dbReference type="Pfam" id="PF06013">
    <property type="entry name" value="WXG100"/>
    <property type="match status" value="1"/>
</dbReference>
<dbReference type="RefSeq" id="WP_067583724.1">
    <property type="nucleotide sequence ID" value="NZ_JABMCZ010000001.1"/>
</dbReference>
<evidence type="ECO:0000313" key="2">
    <source>
        <dbReference type="EMBL" id="KZM75757.1"/>
    </source>
</evidence>
<protein>
    <recommendedName>
        <fullName evidence="1">ESAT-6-like protein</fullName>
    </recommendedName>
</protein>
<proteinExistence type="inferred from homology"/>